<dbReference type="RefSeq" id="WP_011458562.1">
    <property type="nucleotide sequence ID" value="NC_007901.1"/>
</dbReference>
<dbReference type="Pfam" id="PF07963">
    <property type="entry name" value="N_methyl"/>
    <property type="match status" value="1"/>
</dbReference>
<dbReference type="OrthoDB" id="8900503at2"/>
<proteinExistence type="predicted"/>
<keyword evidence="1" id="KW-0614">Plasmid</keyword>
<keyword evidence="2" id="KW-1185">Reference proteome</keyword>
<evidence type="ECO:0000313" key="1">
    <source>
        <dbReference type="EMBL" id="ABD72177.1"/>
    </source>
</evidence>
<dbReference type="Proteomes" id="UP000008332">
    <property type="component" value="Plasmid unnamed1"/>
</dbReference>
<reference evidence="2" key="1">
    <citation type="submission" date="2006-02" db="EMBL/GenBank/DDBJ databases">
        <title>Complete sequence of plasmid 1 of Rhodoferax ferrireducens DSM 15236.</title>
        <authorList>
            <person name="Copeland A."/>
            <person name="Lucas S."/>
            <person name="Lapidus A."/>
            <person name="Barry K."/>
            <person name="Detter J.C."/>
            <person name="Glavina del Rio T."/>
            <person name="Hammon N."/>
            <person name="Israni S."/>
            <person name="Pitluck S."/>
            <person name="Brettin T."/>
            <person name="Bruce D."/>
            <person name="Han C."/>
            <person name="Tapia R."/>
            <person name="Gilna P."/>
            <person name="Kiss H."/>
            <person name="Schmutz J."/>
            <person name="Larimer F."/>
            <person name="Land M."/>
            <person name="Kyrpides N."/>
            <person name="Ivanova N."/>
            <person name="Richardson P."/>
        </authorList>
    </citation>
    <scope>NUCLEOTIDE SEQUENCE [LARGE SCALE GENOMIC DNA]</scope>
    <source>
        <strain evidence="2">ATCC BAA-621 / DSM 15236 / T118</strain>
        <plasmid evidence="2">Plasmid pDSM15236</plasmid>
    </source>
</reference>
<dbReference type="NCBIfam" id="TIGR02532">
    <property type="entry name" value="IV_pilin_GFxxxE"/>
    <property type="match status" value="1"/>
</dbReference>
<protein>
    <submittedName>
        <fullName evidence="1">Methylation</fullName>
    </submittedName>
</protein>
<accession>Q21PW8</accession>
<dbReference type="HOGENOM" id="CLU_520609_0_0_4"/>
<dbReference type="eggNOG" id="ENOG502ZY9S">
    <property type="taxonomic scope" value="Bacteria"/>
</dbReference>
<name>Q21PW8_ALBFT</name>
<dbReference type="InterPro" id="IPR012902">
    <property type="entry name" value="N_methyl_site"/>
</dbReference>
<gene>
    <name evidence="1" type="ordered locus">Rfer_4492</name>
</gene>
<evidence type="ECO:0000313" key="2">
    <source>
        <dbReference type="Proteomes" id="UP000008332"/>
    </source>
</evidence>
<sequence precursor="true">MIFVRRRMQGFTLPELMIGLAVFSMLAISTAMSRRNDGIVARGESFATGFIPYDAALESYVRKNRIALQAGTPIVGVANPLRPTAAELRAITDLPATYPLTLPDSGGAPIFRVDRLPGGCVGSTCDIEYYVGTTTPLLNADGNAAEGVLSYATRKLGGTAGFSDSVSPTVIAGRGGWTYTNPQGGASGIAGIFGTYRTYSSSSVANYVLRGDTIDPALAGPLTVGGQTTFNGGTQVNNTLGVTGAASVGTTLNVGGATTLNGATQVNGALGVSGATTMNAGASIGTTLNVGGATTLAGATQINNTLGVTGAASVNRLVPTGLYALGAACAEESAIARATGGGAAICSGGTWRQLFLGAAVGVACAPNGSDATDAASAKLTCINGTFRAISSLQAEGTVGMPCPAPGQTSWDFSVATPAQLLCRDNPSGGGPKWYRLQDVTTNLIFVTAIEVGNGSFVPKPLCSVAGGQTATPILQLIPKTESSNDAGFNRYGNDVGAGWTVVLTSSSGLPLGVAIAQTFCYYN</sequence>
<organism evidence="1 2">
    <name type="scientific">Albidiferax ferrireducens (strain ATCC BAA-621 / DSM 15236 / T118)</name>
    <name type="common">Rhodoferax ferrireducens</name>
    <dbReference type="NCBI Taxonomy" id="338969"/>
    <lineage>
        <taxon>Bacteria</taxon>
        <taxon>Pseudomonadati</taxon>
        <taxon>Pseudomonadota</taxon>
        <taxon>Betaproteobacteria</taxon>
        <taxon>Burkholderiales</taxon>
        <taxon>Comamonadaceae</taxon>
        <taxon>Rhodoferax</taxon>
    </lineage>
</organism>
<geneLocation type="plasmid" evidence="2">
    <name>pDSM15236</name>
</geneLocation>
<dbReference type="KEGG" id="rfr:Rfer_4492"/>
<dbReference type="EMBL" id="CP000268">
    <property type="protein sequence ID" value="ABD72177.1"/>
    <property type="molecule type" value="Genomic_DNA"/>
</dbReference>
<dbReference type="AlphaFoldDB" id="Q21PW8"/>
<dbReference type="PROSITE" id="PS00409">
    <property type="entry name" value="PROKAR_NTER_METHYL"/>
    <property type="match status" value="1"/>
</dbReference>